<feature type="compositionally biased region" description="Polar residues" evidence="1">
    <location>
        <begin position="52"/>
        <end position="64"/>
    </location>
</feature>
<accession>A0AAV2LM95</accession>
<reference evidence="2 3" key="1">
    <citation type="submission" date="2024-04" db="EMBL/GenBank/DDBJ databases">
        <authorList>
            <person name="Waldvogel A.-M."/>
            <person name="Schoenle A."/>
        </authorList>
    </citation>
    <scope>NUCLEOTIDE SEQUENCE [LARGE SCALE GENOMIC DNA]</scope>
</reference>
<evidence type="ECO:0000313" key="3">
    <source>
        <dbReference type="Proteomes" id="UP001497482"/>
    </source>
</evidence>
<dbReference type="Proteomes" id="UP001497482">
    <property type="component" value="Chromosome 3"/>
</dbReference>
<proteinExistence type="predicted"/>
<feature type="region of interest" description="Disordered" evidence="1">
    <location>
        <begin position="52"/>
        <end position="71"/>
    </location>
</feature>
<dbReference type="EMBL" id="OZ035825">
    <property type="protein sequence ID" value="CAL1600774.1"/>
    <property type="molecule type" value="Genomic_DNA"/>
</dbReference>
<evidence type="ECO:0000313" key="2">
    <source>
        <dbReference type="EMBL" id="CAL1600774.1"/>
    </source>
</evidence>
<gene>
    <name evidence="2" type="ORF">KC01_LOCUS28851</name>
</gene>
<organism evidence="2 3">
    <name type="scientific">Knipowitschia caucasica</name>
    <name type="common">Caucasian dwarf goby</name>
    <name type="synonym">Pomatoschistus caucasicus</name>
    <dbReference type="NCBI Taxonomy" id="637954"/>
    <lineage>
        <taxon>Eukaryota</taxon>
        <taxon>Metazoa</taxon>
        <taxon>Chordata</taxon>
        <taxon>Craniata</taxon>
        <taxon>Vertebrata</taxon>
        <taxon>Euteleostomi</taxon>
        <taxon>Actinopterygii</taxon>
        <taxon>Neopterygii</taxon>
        <taxon>Teleostei</taxon>
        <taxon>Neoteleostei</taxon>
        <taxon>Acanthomorphata</taxon>
        <taxon>Gobiaria</taxon>
        <taxon>Gobiiformes</taxon>
        <taxon>Gobioidei</taxon>
        <taxon>Gobiidae</taxon>
        <taxon>Gobiinae</taxon>
        <taxon>Knipowitschia</taxon>
    </lineage>
</organism>
<keyword evidence="3" id="KW-1185">Reference proteome</keyword>
<sequence>MPMLFTWLSQMGSTAVVTEKSWRCVEDGDYWSVGVREEIYKSVEQILPGISTNQGASARPTATEQSEERGPTLRTKRHCSGIWSGWDDLYRSNSKIVTSGADAEISAFFGEPLIALRSSSPVVKSKPAAFSSAGSNGKNLSLSATNYCAQ</sequence>
<dbReference type="AlphaFoldDB" id="A0AAV2LM95"/>
<evidence type="ECO:0000256" key="1">
    <source>
        <dbReference type="SAM" id="MobiDB-lite"/>
    </source>
</evidence>
<name>A0AAV2LM95_KNICA</name>
<protein>
    <submittedName>
        <fullName evidence="2">Uncharacterized protein</fullName>
    </submittedName>
</protein>